<dbReference type="EMBL" id="ON649700">
    <property type="protein sequence ID" value="UVF62355.1"/>
    <property type="molecule type" value="Genomic_DNA"/>
</dbReference>
<protein>
    <submittedName>
        <fullName evidence="1">Protease</fullName>
    </submittedName>
</protein>
<keyword evidence="1" id="KW-0645">Protease</keyword>
<proteinExistence type="predicted"/>
<dbReference type="GO" id="GO:0008233">
    <property type="term" value="F:peptidase activity"/>
    <property type="evidence" value="ECO:0007669"/>
    <property type="project" value="UniProtKB-KW"/>
</dbReference>
<evidence type="ECO:0000313" key="2">
    <source>
        <dbReference type="Proteomes" id="UP001157003"/>
    </source>
</evidence>
<sequence>MNIESYTRIDENAKIAGVALIPRISRNQNLYTKEELKRFDNVTVPLNWEHNSEKVIGKATFHYNSETETVFYEGEITDPSAAILAKNRLLYTSIEATPISVKQVCNGDSDCFHMPFGLKPEGLAITETPGVPETSVSIIENYIRECNDPSKHRTLVKDRETGEFKEVPHEEHENVDNIMKSVVADQVKDIEKQIEYKNEILSIFRKISDDYPEPMIYDQIEMLDNDISFLTNQMIGLKKDSEYISIEKTLESITKDMKERYLCDCCGELKKKL</sequence>
<dbReference type="GO" id="GO:0006508">
    <property type="term" value="P:proteolysis"/>
    <property type="evidence" value="ECO:0007669"/>
    <property type="project" value="UniProtKB-KW"/>
</dbReference>
<keyword evidence="1" id="KW-0378">Hydrolase</keyword>
<keyword evidence="2" id="KW-1185">Reference proteome</keyword>
<evidence type="ECO:0000313" key="1">
    <source>
        <dbReference type="EMBL" id="UVF62355.1"/>
    </source>
</evidence>
<reference evidence="1 2" key="1">
    <citation type="submission" date="2022-05" db="EMBL/GenBank/DDBJ databases">
        <title>Diverse viruses of marine archaea discovered using metagenomics.</title>
        <authorList>
            <person name="Zhou Y."/>
        </authorList>
    </citation>
    <scope>NUCLEOTIDE SEQUENCE [LARGE SCALE GENOMIC DNA]</scope>
    <source>
        <strain evidence="1">YSH_174770</strain>
    </source>
</reference>
<accession>A0A976UAK3</accession>
<organism evidence="1 2">
    <name type="scientific">Nitrososphaeria virus YSH_174770</name>
    <dbReference type="NCBI Taxonomy" id="3071322"/>
    <lineage>
        <taxon>Viruses</taxon>
        <taxon>Duplodnaviria</taxon>
        <taxon>Heunggongvirae</taxon>
        <taxon>Uroviricota</taxon>
        <taxon>Caudoviricetes</taxon>
        <taxon>Juravirales</taxon>
        <taxon>Yangangviridae</taxon>
        <taxon>Senitvirus</taxon>
        <taxon>Senitvirus yangshanense</taxon>
    </lineage>
</organism>
<name>A0A976UAK3_9CAUD</name>
<dbReference type="Proteomes" id="UP001157003">
    <property type="component" value="Segment"/>
</dbReference>